<protein>
    <recommendedName>
        <fullName evidence="4">Tetratricopeptide repeat protein</fullName>
    </recommendedName>
</protein>
<reference evidence="2 3" key="1">
    <citation type="submission" date="2019-09" db="EMBL/GenBank/DDBJ databases">
        <title>Genome Sequences of Streptomyces kaniharaensis ATCC 21070.</title>
        <authorList>
            <person name="Zhu W."/>
            <person name="De Crecy-Lagard V."/>
            <person name="Richards N.G."/>
        </authorList>
    </citation>
    <scope>NUCLEOTIDE SEQUENCE [LARGE SCALE GENOMIC DNA]</scope>
    <source>
        <strain evidence="2 3">SF-557</strain>
    </source>
</reference>
<dbReference type="EMBL" id="WBOF01000002">
    <property type="protein sequence ID" value="MQS16179.1"/>
    <property type="molecule type" value="Genomic_DNA"/>
</dbReference>
<dbReference type="AlphaFoldDB" id="A0A6N7L008"/>
<comment type="caution">
    <text evidence="2">The sequence shown here is derived from an EMBL/GenBank/DDBJ whole genome shotgun (WGS) entry which is preliminary data.</text>
</comment>
<evidence type="ECO:0000313" key="2">
    <source>
        <dbReference type="EMBL" id="MQS16179.1"/>
    </source>
</evidence>
<dbReference type="Proteomes" id="UP000450000">
    <property type="component" value="Unassembled WGS sequence"/>
</dbReference>
<gene>
    <name evidence="2" type="ORF">F7Q99_29105</name>
</gene>
<accession>A0A6N7L008</accession>
<name>A0A6N7L008_9ACTN</name>
<organism evidence="2 3">
    <name type="scientific">Streptomyces kaniharaensis</name>
    <dbReference type="NCBI Taxonomy" id="212423"/>
    <lineage>
        <taxon>Bacteria</taxon>
        <taxon>Bacillati</taxon>
        <taxon>Actinomycetota</taxon>
        <taxon>Actinomycetes</taxon>
        <taxon>Kitasatosporales</taxon>
        <taxon>Streptomycetaceae</taxon>
        <taxon>Streptomyces</taxon>
    </lineage>
</organism>
<keyword evidence="3" id="KW-1185">Reference proteome</keyword>
<evidence type="ECO:0000313" key="3">
    <source>
        <dbReference type="Proteomes" id="UP000450000"/>
    </source>
</evidence>
<proteinExistence type="predicted"/>
<evidence type="ECO:0008006" key="4">
    <source>
        <dbReference type="Google" id="ProtNLM"/>
    </source>
</evidence>
<sequence>MALESYTRLLARHGRAAEAFALLLPHADDWALATALVDVAAVAGRDDEAAALLAARIRVDHRCDGPCCCRGLGQQLQGGGDDGRGVVVPRASRPRRCRLA</sequence>
<dbReference type="RefSeq" id="WP_153466914.1">
    <property type="nucleotide sequence ID" value="NZ_WBOF01000002.1"/>
</dbReference>
<evidence type="ECO:0000256" key="1">
    <source>
        <dbReference type="SAM" id="MobiDB-lite"/>
    </source>
</evidence>
<feature type="region of interest" description="Disordered" evidence="1">
    <location>
        <begin position="76"/>
        <end position="100"/>
    </location>
</feature>